<dbReference type="AlphaFoldDB" id="A0A8J6C8Y0"/>
<feature type="transmembrane region" description="Helical" evidence="1">
    <location>
        <begin position="95"/>
        <end position="113"/>
    </location>
</feature>
<dbReference type="Proteomes" id="UP000751190">
    <property type="component" value="Unassembled WGS sequence"/>
</dbReference>
<keyword evidence="1" id="KW-0812">Transmembrane</keyword>
<dbReference type="EMBL" id="JAGTXO010000014">
    <property type="protein sequence ID" value="KAG8464034.1"/>
    <property type="molecule type" value="Genomic_DNA"/>
</dbReference>
<evidence type="ECO:0000256" key="1">
    <source>
        <dbReference type="SAM" id="Phobius"/>
    </source>
</evidence>
<protein>
    <submittedName>
        <fullName evidence="2">Uncharacterized protein</fullName>
    </submittedName>
</protein>
<organism evidence="2 3">
    <name type="scientific">Diacronema lutheri</name>
    <name type="common">Unicellular marine alga</name>
    <name type="synonym">Monochrysis lutheri</name>
    <dbReference type="NCBI Taxonomy" id="2081491"/>
    <lineage>
        <taxon>Eukaryota</taxon>
        <taxon>Haptista</taxon>
        <taxon>Haptophyta</taxon>
        <taxon>Pavlovophyceae</taxon>
        <taxon>Pavlovales</taxon>
        <taxon>Pavlovaceae</taxon>
        <taxon>Diacronema</taxon>
    </lineage>
</organism>
<keyword evidence="3" id="KW-1185">Reference proteome</keyword>
<feature type="transmembrane region" description="Helical" evidence="1">
    <location>
        <begin position="62"/>
        <end position="83"/>
    </location>
</feature>
<evidence type="ECO:0000313" key="2">
    <source>
        <dbReference type="EMBL" id="KAG8464034.1"/>
    </source>
</evidence>
<keyword evidence="1" id="KW-0472">Membrane</keyword>
<name>A0A8J6C8Y0_DIALT</name>
<comment type="caution">
    <text evidence="2">The sequence shown here is derived from an EMBL/GenBank/DDBJ whole genome shotgun (WGS) entry which is preliminary data.</text>
</comment>
<accession>A0A8J6C8Y0</accession>
<evidence type="ECO:0000313" key="3">
    <source>
        <dbReference type="Proteomes" id="UP000751190"/>
    </source>
</evidence>
<sequence length="116" mass="11601">MSIPAQCIGSSLVSAGAIAGTIALHQHSSIPKSCIVGSQVALATVATLAVHHVDLTSKPHAICLATSLAALGGAGFVASKHPIGDELKKVPKECYIGTLGGLALVVAGALFLSRKH</sequence>
<keyword evidence="1" id="KW-1133">Transmembrane helix</keyword>
<gene>
    <name evidence="2" type="ORF">KFE25_000202</name>
</gene>
<feature type="transmembrane region" description="Helical" evidence="1">
    <location>
        <begin position="29"/>
        <end position="50"/>
    </location>
</feature>
<reference evidence="2" key="1">
    <citation type="submission" date="2021-05" db="EMBL/GenBank/DDBJ databases">
        <title>The genome of the haptophyte Pavlova lutheri (Diacronema luteri, Pavlovales) - a model for lipid biosynthesis in eukaryotic algae.</title>
        <authorList>
            <person name="Hulatt C.J."/>
            <person name="Posewitz M.C."/>
        </authorList>
    </citation>
    <scope>NUCLEOTIDE SEQUENCE</scope>
    <source>
        <strain evidence="2">NIVA-4/92</strain>
    </source>
</reference>
<proteinExistence type="predicted"/>